<dbReference type="KEGG" id="pib:BBD41_16705"/>
<name>A0A1B2E271_9BACL</name>
<accession>A0A1B2E271</accession>
<dbReference type="GO" id="GO:0016747">
    <property type="term" value="F:acyltransferase activity, transferring groups other than amino-acyl groups"/>
    <property type="evidence" value="ECO:0007669"/>
    <property type="project" value="TreeGrafter"/>
</dbReference>
<dbReference type="AlphaFoldDB" id="A0A1B2E271"/>
<dbReference type="Pfam" id="PF00756">
    <property type="entry name" value="Esterase"/>
    <property type="match status" value="1"/>
</dbReference>
<dbReference type="PANTHER" id="PTHR48098">
    <property type="entry name" value="ENTEROCHELIN ESTERASE-RELATED"/>
    <property type="match status" value="1"/>
</dbReference>
<dbReference type="SUPFAM" id="SSF53474">
    <property type="entry name" value="alpha/beta-Hydrolases"/>
    <property type="match status" value="1"/>
</dbReference>
<protein>
    <submittedName>
        <fullName evidence="1">Esterase</fullName>
    </submittedName>
</protein>
<dbReference type="InterPro" id="IPR029058">
    <property type="entry name" value="AB_hydrolase_fold"/>
</dbReference>
<dbReference type="RefSeq" id="WP_099478274.1">
    <property type="nucleotide sequence ID" value="NZ_CP016809.1"/>
</dbReference>
<reference evidence="1" key="1">
    <citation type="submission" date="2016-08" db="EMBL/GenBank/DDBJ databases">
        <title>Complete Genome Seqeunce of Paenibacillus sp. nov. IHBB 9852 from high altitute lake of Indian trans-Himalayas.</title>
        <authorList>
            <person name="Kiran S."/>
            <person name="Swarnkar M.K."/>
            <person name="Rana A."/>
            <person name="Tewari R."/>
            <person name="Gulati A."/>
        </authorList>
    </citation>
    <scope>NUCLEOTIDE SEQUENCE [LARGE SCALE GENOMIC DNA]</scope>
    <source>
        <strain evidence="1">IHBB 9852</strain>
    </source>
</reference>
<dbReference type="InterPro" id="IPR050583">
    <property type="entry name" value="Mycobacterial_A85_antigen"/>
</dbReference>
<evidence type="ECO:0000313" key="1">
    <source>
        <dbReference type="EMBL" id="ANY74090.1"/>
    </source>
</evidence>
<dbReference type="EMBL" id="CP016809">
    <property type="protein sequence ID" value="ANY74090.1"/>
    <property type="molecule type" value="Genomic_DNA"/>
</dbReference>
<dbReference type="Gene3D" id="3.40.50.1820">
    <property type="entry name" value="alpha/beta hydrolase"/>
    <property type="match status" value="1"/>
</dbReference>
<organism evidence="1">
    <name type="scientific">Paenibacillus ihbetae</name>
    <dbReference type="NCBI Taxonomy" id="1870820"/>
    <lineage>
        <taxon>Bacteria</taxon>
        <taxon>Bacillati</taxon>
        <taxon>Bacillota</taxon>
        <taxon>Bacilli</taxon>
        <taxon>Bacillales</taxon>
        <taxon>Paenibacillaceae</taxon>
        <taxon>Paenibacillus</taxon>
    </lineage>
</organism>
<sequence length="261" mass="29290">MALIQCHFFSEVLGLSTSMTVILPQQTSAQIGMTNTAGNGLHPTLYLLHGLSDDDSIWLRRTSIERYVASMGLAVVMPQVHRSFYTDMEHGGKYWTFISEELPALARSFFPLSHAREDNFVAGLSMGGYGAFKLGLRCPDRFAAAASLSGALDMVSRIGPAEDRLYDNRLIYGDRDISGTDDDLLHLVRKVDTGDGPKPMLYQCCGTEDFLYEDNQSFRQVCEQTSLDYTYQEGPGGHDWGYWDTHIQNVLKWLPLNKQNQ</sequence>
<proteinExistence type="predicted"/>
<dbReference type="PANTHER" id="PTHR48098:SF1">
    <property type="entry name" value="DIACYLGLYCEROL ACYLTRANSFERASE_MYCOLYLTRANSFERASE AG85A"/>
    <property type="match status" value="1"/>
</dbReference>
<dbReference type="InterPro" id="IPR000801">
    <property type="entry name" value="Esterase-like"/>
</dbReference>
<gene>
    <name evidence="1" type="ORF">BBD41_16705</name>
</gene>